<dbReference type="EMBL" id="RMBX01000011">
    <property type="protein sequence ID" value="RPD39305.1"/>
    <property type="molecule type" value="Genomic_DNA"/>
</dbReference>
<comment type="caution">
    <text evidence="2">The sequence shown here is derived from an EMBL/GenBank/DDBJ whole genome shotgun (WGS) entry which is preliminary data.</text>
</comment>
<dbReference type="OrthoDB" id="2989600at2"/>
<dbReference type="Proteomes" id="UP000279089">
    <property type="component" value="Unassembled WGS sequence"/>
</dbReference>
<dbReference type="SFLD" id="SFLDS00005">
    <property type="entry name" value="Isoprenoid_Synthase_Type_I"/>
    <property type="match status" value="1"/>
</dbReference>
<dbReference type="GO" id="GO:0046872">
    <property type="term" value="F:metal ion binding"/>
    <property type="evidence" value="ECO:0007669"/>
    <property type="project" value="UniProtKB-KW"/>
</dbReference>
<accession>A0A3N4M7S9</accession>
<comment type="similarity">
    <text evidence="1">Belongs to the terpene synthase family.</text>
</comment>
<dbReference type="PANTHER" id="PTHR35201:SF4">
    <property type="entry name" value="BETA-PINACENE SYNTHASE-RELATED"/>
    <property type="match status" value="1"/>
</dbReference>
<dbReference type="RefSeq" id="WP_120517946.1">
    <property type="nucleotide sequence ID" value="NZ_QXZY01000011.1"/>
</dbReference>
<evidence type="ECO:0000313" key="2">
    <source>
        <dbReference type="EMBL" id="RPD39305.1"/>
    </source>
</evidence>
<keyword evidence="1" id="KW-0460">Magnesium</keyword>
<dbReference type="PANTHER" id="PTHR35201">
    <property type="entry name" value="TERPENE SYNTHASE"/>
    <property type="match status" value="1"/>
</dbReference>
<dbReference type="GO" id="GO:0010333">
    <property type="term" value="F:terpene synthase activity"/>
    <property type="evidence" value="ECO:0007669"/>
    <property type="project" value="InterPro"/>
</dbReference>
<dbReference type="EC" id="4.2.3.-" evidence="1"/>
<dbReference type="InterPro" id="IPR008949">
    <property type="entry name" value="Isoprenoid_synthase_dom_sf"/>
</dbReference>
<sequence length="335" mass="38719">MEPIQIPALYCPTVPLISPFVNQTIPKISSWLRNYNLLPESEIIHYQQQGFVHMTSRFYPAISRARLEILSKFYTLLFISDDQLDHVENFRNAEFWREFAGEFMAVVAGQKKYTFQDGNPPLAALTDLWAEMRELSTSSWQAQFQTSLWQMYKAAFWENDNLASGKRISLHEYMTERQYLGAANIATDAIEFAYPYLNLSQEIKTNIQFIRATELCRNTVCWANDLFSLAKELEHGGAHNLVLLLKNSSELNFEEAIDEAVKIHNLDVLEMIMRSKELKATFPLNFEISKYLEALLQIMKGNIDWSINDTTRYYNFLYAGVSSGAKATYEVRAFS</sequence>
<evidence type="ECO:0000256" key="1">
    <source>
        <dbReference type="RuleBase" id="RU366034"/>
    </source>
</evidence>
<keyword evidence="3" id="KW-1185">Reference proteome</keyword>
<name>A0A3N4M7S9_9BACT</name>
<dbReference type="Gene3D" id="1.10.600.10">
    <property type="entry name" value="Farnesyl Diphosphate Synthase"/>
    <property type="match status" value="1"/>
</dbReference>
<keyword evidence="1" id="KW-0456">Lyase</keyword>
<organism evidence="2 3">
    <name type="scientific">Chitinophaga barathri</name>
    <dbReference type="NCBI Taxonomy" id="1647451"/>
    <lineage>
        <taxon>Bacteria</taxon>
        <taxon>Pseudomonadati</taxon>
        <taxon>Bacteroidota</taxon>
        <taxon>Chitinophagia</taxon>
        <taxon>Chitinophagales</taxon>
        <taxon>Chitinophagaceae</taxon>
        <taxon>Chitinophaga</taxon>
    </lineage>
</organism>
<proteinExistence type="inferred from homology"/>
<dbReference type="InterPro" id="IPR034686">
    <property type="entry name" value="Terpene_cyclase-like_2"/>
</dbReference>
<gene>
    <name evidence="2" type="ORF">EG028_19455</name>
</gene>
<protein>
    <recommendedName>
        <fullName evidence="1">Terpene synthase</fullName>
        <ecNumber evidence="1">4.2.3.-</ecNumber>
    </recommendedName>
</protein>
<keyword evidence="1" id="KW-0479">Metal-binding</keyword>
<reference evidence="3" key="1">
    <citation type="submission" date="2018-11" db="EMBL/GenBank/DDBJ databases">
        <title>Chitinophaga lutea sp.nov., isolate from arsenic contaminated soil.</title>
        <authorList>
            <person name="Zong Y."/>
        </authorList>
    </citation>
    <scope>NUCLEOTIDE SEQUENCE [LARGE SCALE GENOMIC DNA]</scope>
    <source>
        <strain evidence="3">YLT18</strain>
    </source>
</reference>
<comment type="cofactor">
    <cofactor evidence="1">
        <name>Mg(2+)</name>
        <dbReference type="ChEBI" id="CHEBI:18420"/>
    </cofactor>
</comment>
<evidence type="ECO:0000313" key="3">
    <source>
        <dbReference type="Proteomes" id="UP000279089"/>
    </source>
</evidence>
<dbReference type="SUPFAM" id="SSF48576">
    <property type="entry name" value="Terpenoid synthases"/>
    <property type="match status" value="1"/>
</dbReference>
<dbReference type="Pfam" id="PF19086">
    <property type="entry name" value="Terpene_syn_C_2"/>
    <property type="match status" value="1"/>
</dbReference>
<dbReference type="AlphaFoldDB" id="A0A3N4M7S9"/>
<dbReference type="SFLD" id="SFLDG01020">
    <property type="entry name" value="Terpene_Cyclase_Like_2"/>
    <property type="match status" value="1"/>
</dbReference>